<dbReference type="Proteomes" id="UP000023152">
    <property type="component" value="Unassembled WGS sequence"/>
</dbReference>
<gene>
    <name evidence="2" type="ORF">RFI_16667</name>
</gene>
<evidence type="ECO:0000256" key="1">
    <source>
        <dbReference type="SAM" id="MobiDB-lite"/>
    </source>
</evidence>
<feature type="compositionally biased region" description="Basic and acidic residues" evidence="1">
    <location>
        <begin position="70"/>
        <end position="88"/>
    </location>
</feature>
<feature type="non-terminal residue" evidence="2">
    <location>
        <position position="1"/>
    </location>
</feature>
<protein>
    <submittedName>
        <fullName evidence="2">Uncharacterized protein</fullName>
    </submittedName>
</protein>
<name>X6N3A8_RETFI</name>
<accession>X6N3A8</accession>
<sequence>NAKKKKKEDSPFTEPAQQEKNLMTKSVSLNATKNGESQLEQCSQANGIKVEAETRKIVKKKGNANNEHSNASEEHDGNARKSLTERVKNRAVKPTVETLVRCIGSDRRPKGNTRGGLATPRGCNKFCDLKKENEKGI</sequence>
<dbReference type="AlphaFoldDB" id="X6N3A8"/>
<evidence type="ECO:0000313" key="3">
    <source>
        <dbReference type="Proteomes" id="UP000023152"/>
    </source>
</evidence>
<feature type="region of interest" description="Disordered" evidence="1">
    <location>
        <begin position="57"/>
        <end position="91"/>
    </location>
</feature>
<feature type="region of interest" description="Disordered" evidence="1">
    <location>
        <begin position="103"/>
        <end position="123"/>
    </location>
</feature>
<feature type="compositionally biased region" description="Polar residues" evidence="1">
    <location>
        <begin position="15"/>
        <end position="24"/>
    </location>
</feature>
<reference evidence="2 3" key="1">
    <citation type="journal article" date="2013" name="Curr. Biol.">
        <title>The Genome of the Foraminiferan Reticulomyxa filosa.</title>
        <authorList>
            <person name="Glockner G."/>
            <person name="Hulsmann N."/>
            <person name="Schleicher M."/>
            <person name="Noegel A.A."/>
            <person name="Eichinger L."/>
            <person name="Gallinger C."/>
            <person name="Pawlowski J."/>
            <person name="Sierra R."/>
            <person name="Euteneuer U."/>
            <person name="Pillet L."/>
            <person name="Moustafa A."/>
            <person name="Platzer M."/>
            <person name="Groth M."/>
            <person name="Szafranski K."/>
            <person name="Schliwa M."/>
        </authorList>
    </citation>
    <scope>NUCLEOTIDE SEQUENCE [LARGE SCALE GENOMIC DNA]</scope>
</reference>
<feature type="region of interest" description="Disordered" evidence="1">
    <location>
        <begin position="1"/>
        <end position="24"/>
    </location>
</feature>
<keyword evidence="3" id="KW-1185">Reference proteome</keyword>
<dbReference type="EMBL" id="ASPP01012508">
    <property type="protein sequence ID" value="ETO20551.1"/>
    <property type="molecule type" value="Genomic_DNA"/>
</dbReference>
<proteinExistence type="predicted"/>
<evidence type="ECO:0000313" key="2">
    <source>
        <dbReference type="EMBL" id="ETO20551.1"/>
    </source>
</evidence>
<organism evidence="2 3">
    <name type="scientific">Reticulomyxa filosa</name>
    <dbReference type="NCBI Taxonomy" id="46433"/>
    <lineage>
        <taxon>Eukaryota</taxon>
        <taxon>Sar</taxon>
        <taxon>Rhizaria</taxon>
        <taxon>Retaria</taxon>
        <taxon>Foraminifera</taxon>
        <taxon>Monothalamids</taxon>
        <taxon>Reticulomyxidae</taxon>
        <taxon>Reticulomyxa</taxon>
    </lineage>
</organism>
<comment type="caution">
    <text evidence="2">The sequence shown here is derived from an EMBL/GenBank/DDBJ whole genome shotgun (WGS) entry which is preliminary data.</text>
</comment>